<dbReference type="PANTHER" id="PTHR10309">
    <property type="entry name" value="MANNOSE-6-PHOSPHATE ISOMERASE"/>
    <property type="match status" value="1"/>
</dbReference>
<dbReference type="InterPro" id="IPR001250">
    <property type="entry name" value="Man6P_Isoase-1"/>
</dbReference>
<feature type="domain" description="Phosphomannose isomerase type I catalytic" evidence="9">
    <location>
        <begin position="1"/>
        <end position="149"/>
    </location>
</feature>
<evidence type="ECO:0000313" key="12">
    <source>
        <dbReference type="Proteomes" id="UP001497392"/>
    </source>
</evidence>
<dbReference type="PRINTS" id="PR00714">
    <property type="entry name" value="MAN6PISMRASE"/>
</dbReference>
<sequence length="489" mass="52694">MLQLRCPAQNYAWGRKAGRNNGKIGSTVAALVEGAGGEVDNEKPYAELWMGTHPSGPATVEGAEGQTLSSWIAANPSALGSVGSLFGSDIPFLFKVLSVETALSIQSHPDKALAERLHAKSPDVYKDSNHKPEMAIAITDFEALCGFVPHQELTEALKSVPELRDLIGDVAASAVETTGSKAALKAAFGILMTAEASKVATAIKAMESRLKAIQKSGERPLTDKEELALRLNKQYPQDVGILSAFFLNLVKLQAGQAIYLAANVPHAYISGELVECMATSDNVIRAGLTPKLRDTAVLCESLTYERGPPAILNGNAVPGRPWTTVYSPPFDEFEVEHVLIPEKARFEGIQTYLPENQGPQIFVVRSGTGQAYLRNPPSDAQSKVLQKTILLKTGSVVFVPAKTPVKLEATDDGLDVWIAAVNPQVFQDGRLLAAKAVEVVERDATSWLLYLAVGLLLTLLWAKYTNNLEPIQKLFNKLLTQGSSVKQPT</sequence>
<feature type="domain" description="Phosphomannose isomerase type I helical insertion" evidence="10">
    <location>
        <begin position="180"/>
        <end position="247"/>
    </location>
</feature>
<keyword evidence="8" id="KW-0413">Isomerase</keyword>
<dbReference type="Pfam" id="PF20511">
    <property type="entry name" value="PMI_typeI_cat"/>
    <property type="match status" value="1"/>
</dbReference>
<dbReference type="NCBIfam" id="TIGR00218">
    <property type="entry name" value="manA"/>
    <property type="match status" value="1"/>
</dbReference>
<reference evidence="11 12" key="1">
    <citation type="submission" date="2024-06" db="EMBL/GenBank/DDBJ databases">
        <authorList>
            <person name="Kraege A."/>
            <person name="Thomma B."/>
        </authorList>
    </citation>
    <scope>NUCLEOTIDE SEQUENCE [LARGE SCALE GENOMIC DNA]</scope>
</reference>
<dbReference type="SUPFAM" id="SSF51182">
    <property type="entry name" value="RmlC-like cupins"/>
    <property type="match status" value="1"/>
</dbReference>
<organism evidence="11 12">
    <name type="scientific">Coccomyxa viridis</name>
    <dbReference type="NCBI Taxonomy" id="1274662"/>
    <lineage>
        <taxon>Eukaryota</taxon>
        <taxon>Viridiplantae</taxon>
        <taxon>Chlorophyta</taxon>
        <taxon>core chlorophytes</taxon>
        <taxon>Trebouxiophyceae</taxon>
        <taxon>Trebouxiophyceae incertae sedis</taxon>
        <taxon>Coccomyxaceae</taxon>
        <taxon>Coccomyxa</taxon>
    </lineage>
</organism>
<dbReference type="InterPro" id="IPR046457">
    <property type="entry name" value="PMI_typeI_cat"/>
</dbReference>
<dbReference type="Gene3D" id="2.60.120.10">
    <property type="entry name" value="Jelly Rolls"/>
    <property type="match status" value="2"/>
</dbReference>
<protein>
    <recommendedName>
        <fullName evidence="5">mannose-6-phosphate isomerase</fullName>
        <ecNumber evidence="5">5.3.1.8</ecNumber>
    </recommendedName>
</protein>
<dbReference type="PANTHER" id="PTHR10309:SF0">
    <property type="entry name" value="MANNOSE-6-PHOSPHATE ISOMERASE"/>
    <property type="match status" value="1"/>
</dbReference>
<evidence type="ECO:0000256" key="4">
    <source>
        <dbReference type="ARBA" id="ARBA00010772"/>
    </source>
</evidence>
<comment type="pathway">
    <text evidence="3">Nucleotide-sugar biosynthesis; GDP-alpha-D-mannose biosynthesis; alpha-D-mannose 1-phosphate from D-fructose 6-phosphate: step 1/2.</text>
</comment>
<evidence type="ECO:0000256" key="6">
    <source>
        <dbReference type="ARBA" id="ARBA00022723"/>
    </source>
</evidence>
<dbReference type="InterPro" id="IPR016305">
    <property type="entry name" value="Mannose-6-P_Isomerase"/>
</dbReference>
<evidence type="ECO:0000259" key="10">
    <source>
        <dbReference type="Pfam" id="PF20512"/>
    </source>
</evidence>
<evidence type="ECO:0000256" key="3">
    <source>
        <dbReference type="ARBA" id="ARBA00004666"/>
    </source>
</evidence>
<dbReference type="PROSITE" id="PS00966">
    <property type="entry name" value="PMI_I_2"/>
    <property type="match status" value="1"/>
</dbReference>
<evidence type="ECO:0000259" key="9">
    <source>
        <dbReference type="Pfam" id="PF20511"/>
    </source>
</evidence>
<accession>A0ABP1FPL8</accession>
<gene>
    <name evidence="11" type="primary">g1957</name>
    <name evidence="11" type="ORF">VP750_LOCUS1671</name>
</gene>
<dbReference type="InterPro" id="IPR011051">
    <property type="entry name" value="RmlC_Cupin_sf"/>
</dbReference>
<dbReference type="InterPro" id="IPR014710">
    <property type="entry name" value="RmlC-like_jellyroll"/>
</dbReference>
<comment type="similarity">
    <text evidence="4">Belongs to the mannose-6-phosphate isomerase type 1 family.</text>
</comment>
<dbReference type="EMBL" id="CAXHTA020000002">
    <property type="protein sequence ID" value="CAL5220012.1"/>
    <property type="molecule type" value="Genomic_DNA"/>
</dbReference>
<proteinExistence type="inferred from homology"/>
<dbReference type="Proteomes" id="UP001497392">
    <property type="component" value="Unassembled WGS sequence"/>
</dbReference>
<dbReference type="Pfam" id="PF20512">
    <property type="entry name" value="PMI_typeI_hel"/>
    <property type="match status" value="1"/>
</dbReference>
<keyword evidence="7" id="KW-0862">Zinc</keyword>
<evidence type="ECO:0000256" key="7">
    <source>
        <dbReference type="ARBA" id="ARBA00022833"/>
    </source>
</evidence>
<evidence type="ECO:0000256" key="1">
    <source>
        <dbReference type="ARBA" id="ARBA00000757"/>
    </source>
</evidence>
<dbReference type="EC" id="5.3.1.8" evidence="5"/>
<name>A0ABP1FPL8_9CHLO</name>
<keyword evidence="6" id="KW-0479">Metal-binding</keyword>
<evidence type="ECO:0000313" key="11">
    <source>
        <dbReference type="EMBL" id="CAL5220012.1"/>
    </source>
</evidence>
<dbReference type="Gene3D" id="1.10.441.10">
    <property type="entry name" value="Phosphomannose Isomerase, domain 2"/>
    <property type="match status" value="1"/>
</dbReference>
<comment type="catalytic activity">
    <reaction evidence="1">
        <text>D-mannose 6-phosphate = D-fructose 6-phosphate</text>
        <dbReference type="Rhea" id="RHEA:12356"/>
        <dbReference type="ChEBI" id="CHEBI:58735"/>
        <dbReference type="ChEBI" id="CHEBI:61527"/>
        <dbReference type="EC" id="5.3.1.8"/>
    </reaction>
</comment>
<dbReference type="InterPro" id="IPR046458">
    <property type="entry name" value="PMI_typeI_hel"/>
</dbReference>
<dbReference type="PROSITE" id="PS00965">
    <property type="entry name" value="PMI_I_1"/>
    <property type="match status" value="1"/>
</dbReference>
<keyword evidence="12" id="KW-1185">Reference proteome</keyword>
<evidence type="ECO:0000256" key="8">
    <source>
        <dbReference type="ARBA" id="ARBA00023235"/>
    </source>
</evidence>
<comment type="cofactor">
    <cofactor evidence="2">
        <name>Zn(2+)</name>
        <dbReference type="ChEBI" id="CHEBI:29105"/>
    </cofactor>
</comment>
<comment type="caution">
    <text evidence="11">The sequence shown here is derived from an EMBL/GenBank/DDBJ whole genome shotgun (WGS) entry which is preliminary data.</text>
</comment>
<dbReference type="InterPro" id="IPR018050">
    <property type="entry name" value="Pmannose_isomerase-type1_CS"/>
</dbReference>
<evidence type="ECO:0000256" key="2">
    <source>
        <dbReference type="ARBA" id="ARBA00001947"/>
    </source>
</evidence>
<evidence type="ECO:0000256" key="5">
    <source>
        <dbReference type="ARBA" id="ARBA00011956"/>
    </source>
</evidence>
<dbReference type="CDD" id="cd07011">
    <property type="entry name" value="cupin_PMI_type_I_N"/>
    <property type="match status" value="1"/>
</dbReference>